<sequence length="121" mass="13318">MAVIPPPARPSLTTEEEQVPSLPIQTRPEPEPERVWGYAAPNTHSVPPRTPPSPLGTCHGCLLDSAFKFVGCQQLARPLARLLPGHYAVTQQIRPNGVGQRQDCLAILVPRDLRLGQWLVF</sequence>
<organism evidence="2 3">
    <name type="scientific">Cercophora newfieldiana</name>
    <dbReference type="NCBI Taxonomy" id="92897"/>
    <lineage>
        <taxon>Eukaryota</taxon>
        <taxon>Fungi</taxon>
        <taxon>Dikarya</taxon>
        <taxon>Ascomycota</taxon>
        <taxon>Pezizomycotina</taxon>
        <taxon>Sordariomycetes</taxon>
        <taxon>Sordariomycetidae</taxon>
        <taxon>Sordariales</taxon>
        <taxon>Lasiosphaeriaceae</taxon>
        <taxon>Cercophora</taxon>
    </lineage>
</organism>
<name>A0AA39YHU0_9PEZI</name>
<evidence type="ECO:0000256" key="1">
    <source>
        <dbReference type="SAM" id="MobiDB-lite"/>
    </source>
</evidence>
<proteinExistence type="predicted"/>
<reference evidence="2" key="1">
    <citation type="submission" date="2023-06" db="EMBL/GenBank/DDBJ databases">
        <title>Genome-scale phylogeny and comparative genomics of the fungal order Sordariales.</title>
        <authorList>
            <consortium name="Lawrence Berkeley National Laboratory"/>
            <person name="Hensen N."/>
            <person name="Bonometti L."/>
            <person name="Westerberg I."/>
            <person name="Brannstrom I.O."/>
            <person name="Guillou S."/>
            <person name="Cros-Aarteil S."/>
            <person name="Calhoun S."/>
            <person name="Haridas S."/>
            <person name="Kuo A."/>
            <person name="Mondo S."/>
            <person name="Pangilinan J."/>
            <person name="Riley R."/>
            <person name="Labutti K."/>
            <person name="Andreopoulos B."/>
            <person name="Lipzen A."/>
            <person name="Chen C."/>
            <person name="Yanf M."/>
            <person name="Daum C."/>
            <person name="Ng V."/>
            <person name="Clum A."/>
            <person name="Steindorff A."/>
            <person name="Ohm R."/>
            <person name="Martin F."/>
            <person name="Silar P."/>
            <person name="Natvig D."/>
            <person name="Lalanne C."/>
            <person name="Gautier V."/>
            <person name="Ament-Velasquez S.L."/>
            <person name="Kruys A."/>
            <person name="Hutchinson M.I."/>
            <person name="Powell A.J."/>
            <person name="Barry K."/>
            <person name="Miller A.N."/>
            <person name="Grigoriev I.V."/>
            <person name="Debuchy R."/>
            <person name="Gladieux P."/>
            <person name="Thoren M.H."/>
            <person name="Johannesson H."/>
        </authorList>
    </citation>
    <scope>NUCLEOTIDE SEQUENCE</scope>
    <source>
        <strain evidence="2">SMH2532-1</strain>
    </source>
</reference>
<dbReference type="EMBL" id="JAULSV010000002">
    <property type="protein sequence ID" value="KAK0651270.1"/>
    <property type="molecule type" value="Genomic_DNA"/>
</dbReference>
<evidence type="ECO:0000313" key="2">
    <source>
        <dbReference type="EMBL" id="KAK0651270.1"/>
    </source>
</evidence>
<dbReference type="Proteomes" id="UP001174936">
    <property type="component" value="Unassembled WGS sequence"/>
</dbReference>
<comment type="caution">
    <text evidence="2">The sequence shown here is derived from an EMBL/GenBank/DDBJ whole genome shotgun (WGS) entry which is preliminary data.</text>
</comment>
<accession>A0AA39YHU0</accession>
<evidence type="ECO:0000313" key="3">
    <source>
        <dbReference type="Proteomes" id="UP001174936"/>
    </source>
</evidence>
<keyword evidence="3" id="KW-1185">Reference proteome</keyword>
<gene>
    <name evidence="2" type="ORF">B0T16DRAFT_403502</name>
</gene>
<protein>
    <submittedName>
        <fullName evidence="2">Uncharacterized protein</fullName>
    </submittedName>
</protein>
<dbReference type="AlphaFoldDB" id="A0AA39YHU0"/>
<feature type="region of interest" description="Disordered" evidence="1">
    <location>
        <begin position="1"/>
        <end position="51"/>
    </location>
</feature>